<dbReference type="EMBL" id="KL198112">
    <property type="protein sequence ID" value="KDQ07218.1"/>
    <property type="molecule type" value="Genomic_DNA"/>
</dbReference>
<accession>A0A067LV59</accession>
<dbReference type="GO" id="GO:0016787">
    <property type="term" value="F:hydrolase activity"/>
    <property type="evidence" value="ECO:0007669"/>
    <property type="project" value="UniProtKB-KW"/>
</dbReference>
<dbReference type="PANTHER" id="PTHR42648">
    <property type="entry name" value="TRANSPOSASE, PUTATIVE-RELATED"/>
    <property type="match status" value="1"/>
</dbReference>
<evidence type="ECO:0000256" key="4">
    <source>
        <dbReference type="ARBA" id="ARBA00022759"/>
    </source>
</evidence>
<gene>
    <name evidence="12" type="ORF">BOTBODRAFT_120333</name>
</gene>
<dbReference type="HOGENOM" id="CLU_102301_4_0_1"/>
<keyword evidence="10" id="KW-0233">DNA recombination</keyword>
<evidence type="ECO:0000256" key="3">
    <source>
        <dbReference type="ARBA" id="ARBA00022723"/>
    </source>
</evidence>
<keyword evidence="9" id="KW-0239">DNA-directed DNA polymerase</keyword>
<protein>
    <recommendedName>
        <fullName evidence="11">GAG-pre-integrase domain-containing protein</fullName>
    </recommendedName>
</protein>
<keyword evidence="6" id="KW-0460">Magnesium</keyword>
<keyword evidence="7" id="KW-0229">DNA integration</keyword>
<dbReference type="AlphaFoldDB" id="A0A067LV59"/>
<evidence type="ECO:0000256" key="6">
    <source>
        <dbReference type="ARBA" id="ARBA00022842"/>
    </source>
</evidence>
<keyword evidence="3" id="KW-0479">Metal-binding</keyword>
<keyword evidence="8" id="KW-0695">RNA-directed DNA polymerase</keyword>
<evidence type="ECO:0000256" key="1">
    <source>
        <dbReference type="ARBA" id="ARBA00022695"/>
    </source>
</evidence>
<evidence type="ECO:0000259" key="11">
    <source>
        <dbReference type="Pfam" id="PF13976"/>
    </source>
</evidence>
<sequence>MIRFNDDHTKRIIFTARVTNSNIAHLNGHTATSREAVESAMRAMRAKLDETLWHRRFCHLGIGGINCLRTEKLVNGFNISCSVPFSRICKPCIHGKQHHDPFPKLASSRATRPLELMHSDLHGPLPVQTKSGY</sequence>
<dbReference type="InParanoid" id="A0A067LV59"/>
<proteinExistence type="predicted"/>
<dbReference type="Pfam" id="PF13976">
    <property type="entry name" value="gag_pre-integrs"/>
    <property type="match status" value="1"/>
</dbReference>
<dbReference type="GO" id="GO:0003964">
    <property type="term" value="F:RNA-directed DNA polymerase activity"/>
    <property type="evidence" value="ECO:0007669"/>
    <property type="project" value="UniProtKB-KW"/>
</dbReference>
<keyword evidence="4" id="KW-0255">Endonuclease</keyword>
<organism evidence="12 13">
    <name type="scientific">Botryobasidium botryosum (strain FD-172 SS1)</name>
    <dbReference type="NCBI Taxonomy" id="930990"/>
    <lineage>
        <taxon>Eukaryota</taxon>
        <taxon>Fungi</taxon>
        <taxon>Dikarya</taxon>
        <taxon>Basidiomycota</taxon>
        <taxon>Agaricomycotina</taxon>
        <taxon>Agaricomycetes</taxon>
        <taxon>Cantharellales</taxon>
        <taxon>Botryobasidiaceae</taxon>
        <taxon>Botryobasidium</taxon>
    </lineage>
</organism>
<keyword evidence="2" id="KW-0540">Nuclease</keyword>
<keyword evidence="9" id="KW-0808">Transferase</keyword>
<dbReference type="GO" id="GO:0003887">
    <property type="term" value="F:DNA-directed DNA polymerase activity"/>
    <property type="evidence" value="ECO:0007669"/>
    <property type="project" value="UniProtKB-KW"/>
</dbReference>
<keyword evidence="1" id="KW-0548">Nucleotidyltransferase</keyword>
<evidence type="ECO:0000256" key="8">
    <source>
        <dbReference type="ARBA" id="ARBA00022918"/>
    </source>
</evidence>
<evidence type="ECO:0000313" key="13">
    <source>
        <dbReference type="Proteomes" id="UP000027195"/>
    </source>
</evidence>
<dbReference type="GO" id="GO:0006310">
    <property type="term" value="P:DNA recombination"/>
    <property type="evidence" value="ECO:0007669"/>
    <property type="project" value="UniProtKB-KW"/>
</dbReference>
<dbReference type="GO" id="GO:0015074">
    <property type="term" value="P:DNA integration"/>
    <property type="evidence" value="ECO:0007669"/>
    <property type="project" value="UniProtKB-KW"/>
</dbReference>
<dbReference type="InterPro" id="IPR039537">
    <property type="entry name" value="Retrotran_Ty1/copia-like"/>
</dbReference>
<dbReference type="GO" id="GO:0046872">
    <property type="term" value="F:metal ion binding"/>
    <property type="evidence" value="ECO:0007669"/>
    <property type="project" value="UniProtKB-KW"/>
</dbReference>
<dbReference type="GO" id="GO:0004519">
    <property type="term" value="F:endonuclease activity"/>
    <property type="evidence" value="ECO:0007669"/>
    <property type="project" value="UniProtKB-KW"/>
</dbReference>
<evidence type="ECO:0000256" key="5">
    <source>
        <dbReference type="ARBA" id="ARBA00022801"/>
    </source>
</evidence>
<evidence type="ECO:0000256" key="2">
    <source>
        <dbReference type="ARBA" id="ARBA00022722"/>
    </source>
</evidence>
<dbReference type="OrthoDB" id="7691805at2759"/>
<feature type="domain" description="GAG-pre-integrase" evidence="11">
    <location>
        <begin position="46"/>
        <end position="97"/>
    </location>
</feature>
<reference evidence="13" key="1">
    <citation type="journal article" date="2014" name="Proc. Natl. Acad. Sci. U.S.A.">
        <title>Extensive sampling of basidiomycete genomes demonstrates inadequacy of the white-rot/brown-rot paradigm for wood decay fungi.</title>
        <authorList>
            <person name="Riley R."/>
            <person name="Salamov A.A."/>
            <person name="Brown D.W."/>
            <person name="Nagy L.G."/>
            <person name="Floudas D."/>
            <person name="Held B.W."/>
            <person name="Levasseur A."/>
            <person name="Lombard V."/>
            <person name="Morin E."/>
            <person name="Otillar R."/>
            <person name="Lindquist E.A."/>
            <person name="Sun H."/>
            <person name="LaButti K.M."/>
            <person name="Schmutz J."/>
            <person name="Jabbour D."/>
            <person name="Luo H."/>
            <person name="Baker S.E."/>
            <person name="Pisabarro A.G."/>
            <person name="Walton J.D."/>
            <person name="Blanchette R.A."/>
            <person name="Henrissat B."/>
            <person name="Martin F."/>
            <person name="Cullen D."/>
            <person name="Hibbett D.S."/>
            <person name="Grigoriev I.V."/>
        </authorList>
    </citation>
    <scope>NUCLEOTIDE SEQUENCE [LARGE SCALE GENOMIC DNA]</scope>
    <source>
        <strain evidence="13">FD-172 SS1</strain>
    </source>
</reference>
<dbReference type="PANTHER" id="PTHR42648:SF11">
    <property type="entry name" value="TRANSPOSON TY4-P GAG-POL POLYPROTEIN"/>
    <property type="match status" value="1"/>
</dbReference>
<name>A0A067LV59_BOTB1</name>
<dbReference type="InterPro" id="IPR025724">
    <property type="entry name" value="GAG-pre-integrase_dom"/>
</dbReference>
<evidence type="ECO:0000313" key="12">
    <source>
        <dbReference type="EMBL" id="KDQ07218.1"/>
    </source>
</evidence>
<evidence type="ECO:0000256" key="7">
    <source>
        <dbReference type="ARBA" id="ARBA00022908"/>
    </source>
</evidence>
<dbReference type="STRING" id="930990.A0A067LV59"/>
<keyword evidence="13" id="KW-1185">Reference proteome</keyword>
<evidence type="ECO:0000256" key="10">
    <source>
        <dbReference type="ARBA" id="ARBA00023172"/>
    </source>
</evidence>
<evidence type="ECO:0000256" key="9">
    <source>
        <dbReference type="ARBA" id="ARBA00022932"/>
    </source>
</evidence>
<keyword evidence="5" id="KW-0378">Hydrolase</keyword>
<dbReference type="Proteomes" id="UP000027195">
    <property type="component" value="Unassembled WGS sequence"/>
</dbReference>